<dbReference type="AlphaFoldDB" id="A0A369JAU2"/>
<dbReference type="Proteomes" id="UP000076154">
    <property type="component" value="Unassembled WGS sequence"/>
</dbReference>
<evidence type="ECO:0000313" key="2">
    <source>
        <dbReference type="Proteomes" id="UP000076154"/>
    </source>
</evidence>
<dbReference type="EMBL" id="LUEZ02000110">
    <property type="protein sequence ID" value="RDB17555.1"/>
    <property type="molecule type" value="Genomic_DNA"/>
</dbReference>
<proteinExistence type="predicted"/>
<protein>
    <submittedName>
        <fullName evidence="1">Uncharacterized protein</fullName>
    </submittedName>
</protein>
<evidence type="ECO:0000313" key="1">
    <source>
        <dbReference type="EMBL" id="RDB17555.1"/>
    </source>
</evidence>
<keyword evidence="2" id="KW-1185">Reference proteome</keyword>
<reference evidence="1" key="1">
    <citation type="submission" date="2018-04" db="EMBL/GenBank/DDBJ databases">
        <title>Whole genome sequencing of Hypsizygus marmoreus.</title>
        <authorList>
            <person name="Choi I.-G."/>
            <person name="Min B."/>
            <person name="Kim J.-G."/>
            <person name="Kim S."/>
            <person name="Oh Y.-L."/>
            <person name="Kong W.-S."/>
            <person name="Park H."/>
            <person name="Jeong J."/>
            <person name="Song E.-S."/>
        </authorList>
    </citation>
    <scope>NUCLEOTIDE SEQUENCE [LARGE SCALE GENOMIC DNA]</scope>
    <source>
        <strain evidence="1">51987-8</strain>
    </source>
</reference>
<organism evidence="1 2">
    <name type="scientific">Hypsizygus marmoreus</name>
    <name type="common">White beech mushroom</name>
    <name type="synonym">Agaricus marmoreus</name>
    <dbReference type="NCBI Taxonomy" id="39966"/>
    <lineage>
        <taxon>Eukaryota</taxon>
        <taxon>Fungi</taxon>
        <taxon>Dikarya</taxon>
        <taxon>Basidiomycota</taxon>
        <taxon>Agaricomycotina</taxon>
        <taxon>Agaricomycetes</taxon>
        <taxon>Agaricomycetidae</taxon>
        <taxon>Agaricales</taxon>
        <taxon>Tricholomatineae</taxon>
        <taxon>Lyophyllaceae</taxon>
        <taxon>Hypsizygus</taxon>
    </lineage>
</organism>
<sequence length="288" mass="31858">MSDTTLMPISISNKFSLSTITTALAAPTRNTAQSVAFQDVLTSNSGSTLEISSNFVFTMAPAHILSAPARNTAHIIAFQFILPKLDRELVRAWRYVGSWHFHPIAIGDDVKIFHYLGARFHPESDATSFDYEARVVHLHRSKDPEWVFFEIFPTGNRPPSLLFMPSSSANLGARGKTLYCGSIRHLSPKITLVQAFANLTHRDQSSSTKSQERLSPVYNAVQHVLSQITQKSSVLESTANHTQTITDTRTMDGHLAQSPPLNLHGPGLLPPVDVTPPFAIDFTDISHW</sequence>
<accession>A0A369JAU2</accession>
<name>A0A369JAU2_HYPMA</name>
<dbReference type="InParanoid" id="A0A369JAU2"/>
<comment type="caution">
    <text evidence="1">The sequence shown here is derived from an EMBL/GenBank/DDBJ whole genome shotgun (WGS) entry which is preliminary data.</text>
</comment>
<gene>
    <name evidence="1" type="ORF">Hypma_001169</name>
</gene>